<gene>
    <name evidence="7" type="ORF">HK097_004965</name>
</gene>
<evidence type="ECO:0000259" key="6">
    <source>
        <dbReference type="PROSITE" id="PS51044"/>
    </source>
</evidence>
<dbReference type="PANTHER" id="PTHR10782">
    <property type="entry name" value="ZINC FINGER MIZ DOMAIN-CONTAINING PROTEIN"/>
    <property type="match status" value="1"/>
</dbReference>
<dbReference type="GO" id="GO:0016925">
    <property type="term" value="P:protein sumoylation"/>
    <property type="evidence" value="ECO:0007669"/>
    <property type="project" value="TreeGrafter"/>
</dbReference>
<protein>
    <recommendedName>
        <fullName evidence="6">SP-RING-type domain-containing protein</fullName>
    </recommendedName>
</protein>
<feature type="compositionally biased region" description="Basic residues" evidence="5">
    <location>
        <begin position="217"/>
        <end position="254"/>
    </location>
</feature>
<keyword evidence="8" id="KW-1185">Reference proteome</keyword>
<evidence type="ECO:0000313" key="8">
    <source>
        <dbReference type="Proteomes" id="UP001212841"/>
    </source>
</evidence>
<keyword evidence="2 4" id="KW-0863">Zinc-finger</keyword>
<dbReference type="GO" id="GO:0008270">
    <property type="term" value="F:zinc ion binding"/>
    <property type="evidence" value="ECO:0007669"/>
    <property type="project" value="UniProtKB-KW"/>
</dbReference>
<accession>A0AAD5SH25</accession>
<evidence type="ECO:0000256" key="2">
    <source>
        <dbReference type="ARBA" id="ARBA00022771"/>
    </source>
</evidence>
<keyword evidence="3" id="KW-0862">Zinc</keyword>
<evidence type="ECO:0000256" key="3">
    <source>
        <dbReference type="ARBA" id="ARBA00022833"/>
    </source>
</evidence>
<keyword evidence="1" id="KW-0479">Metal-binding</keyword>
<feature type="compositionally biased region" description="Basic and acidic residues" evidence="5">
    <location>
        <begin position="149"/>
        <end position="181"/>
    </location>
</feature>
<organism evidence="7 8">
    <name type="scientific">Rhizophlyctis rosea</name>
    <dbReference type="NCBI Taxonomy" id="64517"/>
    <lineage>
        <taxon>Eukaryota</taxon>
        <taxon>Fungi</taxon>
        <taxon>Fungi incertae sedis</taxon>
        <taxon>Chytridiomycota</taxon>
        <taxon>Chytridiomycota incertae sedis</taxon>
        <taxon>Chytridiomycetes</taxon>
        <taxon>Rhizophlyctidales</taxon>
        <taxon>Rhizophlyctidaceae</taxon>
        <taxon>Rhizophlyctis</taxon>
    </lineage>
</organism>
<evidence type="ECO:0000256" key="4">
    <source>
        <dbReference type="PROSITE-ProRule" id="PRU00452"/>
    </source>
</evidence>
<feature type="compositionally biased region" description="Polar residues" evidence="5">
    <location>
        <begin position="255"/>
        <end position="266"/>
    </location>
</feature>
<feature type="region of interest" description="Disordered" evidence="5">
    <location>
        <begin position="104"/>
        <end position="293"/>
    </location>
</feature>
<dbReference type="AlphaFoldDB" id="A0AAD5SH25"/>
<name>A0AAD5SH25_9FUNG</name>
<evidence type="ECO:0000256" key="1">
    <source>
        <dbReference type="ARBA" id="ARBA00022723"/>
    </source>
</evidence>
<dbReference type="InterPro" id="IPR013083">
    <property type="entry name" value="Znf_RING/FYVE/PHD"/>
</dbReference>
<dbReference type="GO" id="GO:0061665">
    <property type="term" value="F:SUMO ligase activity"/>
    <property type="evidence" value="ECO:0007669"/>
    <property type="project" value="TreeGrafter"/>
</dbReference>
<dbReference type="InterPro" id="IPR004181">
    <property type="entry name" value="Znf_MIZ"/>
</dbReference>
<proteinExistence type="predicted"/>
<sequence>MPNGLLANSLRFNEWTKQLLFKKARTKGTVYAFVSTGGADGDTINAYQEAANSVLKVVAADTMAPPNPVIAVEALPKHLLDRTFPRRVEVDPTSLALAVAQFKKSGKLPPAPSTTPEDLPLVVPPSAATPVHPDKSNPPKNPNILPRHPSPDRPTTRQLRENADKEVGYAGERRDGRERERRSRKHTRHSSGSGSDTVGSRRDKHHGGRDGDGDRSKKGKKKKKKKHHRNRSKSQSRERRAKNARHKAHKHRSRSPSPTLVFSASPSPSPTRLPASRDPVPARRTTTTKKRDDSPIVEQATLYLTLLDPSTKQRINNPHRGIHCRHREALDKDIYEAQQAKLKKEKKGKCPICKQYIGPNDLVVDTKIKKLLRDSPNATVVKISGGTKEGLTEMPSKNISLGTVVVD</sequence>
<dbReference type="PANTHER" id="PTHR10782:SF4">
    <property type="entry name" value="TONALLI, ISOFORM E"/>
    <property type="match status" value="1"/>
</dbReference>
<dbReference type="Proteomes" id="UP001212841">
    <property type="component" value="Unassembled WGS sequence"/>
</dbReference>
<evidence type="ECO:0000313" key="7">
    <source>
        <dbReference type="EMBL" id="KAJ3053134.1"/>
    </source>
</evidence>
<evidence type="ECO:0000256" key="5">
    <source>
        <dbReference type="SAM" id="MobiDB-lite"/>
    </source>
</evidence>
<reference evidence="7" key="1">
    <citation type="submission" date="2020-05" db="EMBL/GenBank/DDBJ databases">
        <title>Phylogenomic resolution of chytrid fungi.</title>
        <authorList>
            <person name="Stajich J.E."/>
            <person name="Amses K."/>
            <person name="Simmons R."/>
            <person name="Seto K."/>
            <person name="Myers J."/>
            <person name="Bonds A."/>
            <person name="Quandt C.A."/>
            <person name="Barry K."/>
            <person name="Liu P."/>
            <person name="Grigoriev I."/>
            <person name="Longcore J.E."/>
            <person name="James T.Y."/>
        </authorList>
    </citation>
    <scope>NUCLEOTIDE SEQUENCE</scope>
    <source>
        <strain evidence="7">JEL0318</strain>
    </source>
</reference>
<dbReference type="GO" id="GO:0000785">
    <property type="term" value="C:chromatin"/>
    <property type="evidence" value="ECO:0007669"/>
    <property type="project" value="TreeGrafter"/>
</dbReference>
<feature type="domain" description="SP-RING-type" evidence="6">
    <location>
        <begin position="292"/>
        <end position="377"/>
    </location>
</feature>
<dbReference type="EMBL" id="JADGJD010000234">
    <property type="protein sequence ID" value="KAJ3053134.1"/>
    <property type="molecule type" value="Genomic_DNA"/>
</dbReference>
<dbReference type="Gene3D" id="3.30.40.10">
    <property type="entry name" value="Zinc/RING finger domain, C3HC4 (zinc finger)"/>
    <property type="match status" value="1"/>
</dbReference>
<comment type="caution">
    <text evidence="7">The sequence shown here is derived from an EMBL/GenBank/DDBJ whole genome shotgun (WGS) entry which is preliminary data.</text>
</comment>
<dbReference type="PROSITE" id="PS51044">
    <property type="entry name" value="ZF_SP_RING"/>
    <property type="match status" value="1"/>
</dbReference>